<proteinExistence type="predicted"/>
<comment type="caution">
    <text evidence="1">The sequence shown here is derived from an EMBL/GenBank/DDBJ whole genome shotgun (WGS) entry which is preliminary data.</text>
</comment>
<reference evidence="2" key="1">
    <citation type="journal article" date="2023" name="Front. Plant Sci.">
        <title>Chromosomal-level genome assembly of Melastoma candidum provides insights into trichome evolution.</title>
        <authorList>
            <person name="Zhong Y."/>
            <person name="Wu W."/>
            <person name="Sun C."/>
            <person name="Zou P."/>
            <person name="Liu Y."/>
            <person name="Dai S."/>
            <person name="Zhou R."/>
        </authorList>
    </citation>
    <scope>NUCLEOTIDE SEQUENCE [LARGE SCALE GENOMIC DNA]</scope>
</reference>
<protein>
    <submittedName>
        <fullName evidence="1">Uncharacterized protein</fullName>
    </submittedName>
</protein>
<evidence type="ECO:0000313" key="1">
    <source>
        <dbReference type="EMBL" id="KAI4372741.1"/>
    </source>
</evidence>
<dbReference type="EMBL" id="CM042883">
    <property type="protein sequence ID" value="KAI4372741.1"/>
    <property type="molecule type" value="Genomic_DNA"/>
</dbReference>
<evidence type="ECO:0000313" key="2">
    <source>
        <dbReference type="Proteomes" id="UP001057402"/>
    </source>
</evidence>
<sequence length="194" mass="21956">MPSKDAVNMDAVKQVEAMLKLHQQIRANIEKQNERYMKKANQGRLETNFNFYLLKGRLSVADVIGSGGLDVICSKPDRRLKSWDSFIDLVNVLKHEIRDGQLSFNGKRVLELGCNYGLPGIFACVKGTSTVHFQDLSAKIIRCTTIPNVLSALEQVRDWQSCQPETLTPPRQALSPLVHVDVEIFSRNTYRILQ</sequence>
<dbReference type="Proteomes" id="UP001057402">
    <property type="component" value="Chromosome 4"/>
</dbReference>
<organism evidence="1 2">
    <name type="scientific">Melastoma candidum</name>
    <dbReference type="NCBI Taxonomy" id="119954"/>
    <lineage>
        <taxon>Eukaryota</taxon>
        <taxon>Viridiplantae</taxon>
        <taxon>Streptophyta</taxon>
        <taxon>Embryophyta</taxon>
        <taxon>Tracheophyta</taxon>
        <taxon>Spermatophyta</taxon>
        <taxon>Magnoliopsida</taxon>
        <taxon>eudicotyledons</taxon>
        <taxon>Gunneridae</taxon>
        <taxon>Pentapetalae</taxon>
        <taxon>rosids</taxon>
        <taxon>malvids</taxon>
        <taxon>Myrtales</taxon>
        <taxon>Melastomataceae</taxon>
        <taxon>Melastomatoideae</taxon>
        <taxon>Melastomateae</taxon>
        <taxon>Melastoma</taxon>
    </lineage>
</organism>
<accession>A0ACB9R4J2</accession>
<keyword evidence="2" id="KW-1185">Reference proteome</keyword>
<name>A0ACB9R4J2_9MYRT</name>
<gene>
    <name evidence="1" type="ORF">MLD38_010938</name>
</gene>